<proteinExistence type="predicted"/>
<evidence type="ECO:0000313" key="1">
    <source>
        <dbReference type="EMBL" id="KOS56432.1"/>
    </source>
</evidence>
<organism evidence="1 2">
    <name type="scientific">Rhodococcus rhodochrous KG-21</name>
    <dbReference type="NCBI Taxonomy" id="1441923"/>
    <lineage>
        <taxon>Bacteria</taxon>
        <taxon>Bacillati</taxon>
        <taxon>Actinomycetota</taxon>
        <taxon>Actinomycetes</taxon>
        <taxon>Mycobacteriales</taxon>
        <taxon>Nocardiaceae</taxon>
        <taxon>Rhodococcus</taxon>
    </lineage>
</organism>
<gene>
    <name evidence="1" type="ORF">Z051_09475</name>
</gene>
<accession>A0A0M8PNR0</accession>
<dbReference type="AlphaFoldDB" id="A0A0M8PNR0"/>
<sequence length="146" mass="16078">MPIPFAPGAVRAFLVDQPKILDLVPAERITTRELPDEITGPCITLRGPGNVGADPMLRRPMVQVDVWTPKIEILGGTTDPEEVSWNVAALAGELLGRARTVRFRDSAWSGRWVDGPITMVDNTRGNNFPLFRAACRVELKMRTLSA</sequence>
<evidence type="ECO:0000313" key="2">
    <source>
        <dbReference type="Proteomes" id="UP000037712"/>
    </source>
</evidence>
<reference evidence="1 2" key="1">
    <citation type="journal article" date="2015" name="Genome Announc.">
        <title>Draft Genome Sequence of Rhodococcus rhodochrous Strain KG-21, a Soil Isolate from Oil Fields of Krishna-Godavari Basin, India.</title>
        <authorList>
            <person name="Dawar C."/>
            <person name="Aggarwal R.K."/>
        </authorList>
    </citation>
    <scope>NUCLEOTIDE SEQUENCE [LARGE SCALE GENOMIC DNA]</scope>
    <source>
        <strain evidence="1 2">KG-21</strain>
    </source>
</reference>
<reference evidence="2" key="2">
    <citation type="submission" date="2015-01" db="EMBL/GenBank/DDBJ databases">
        <title>Draft genome sequence of potential hydrocarbon metabolising strain of Rhodococcus rhodochrous.</title>
        <authorList>
            <person name="Aggarwal R.K."/>
            <person name="Dawar C."/>
        </authorList>
    </citation>
    <scope>NUCLEOTIDE SEQUENCE [LARGE SCALE GENOMIC DNA]</scope>
    <source>
        <strain evidence="2">KG-21</strain>
    </source>
</reference>
<comment type="caution">
    <text evidence="1">The sequence shown here is derived from an EMBL/GenBank/DDBJ whole genome shotgun (WGS) entry which is preliminary data.</text>
</comment>
<dbReference type="RefSeq" id="WP_054372423.1">
    <property type="nucleotide sequence ID" value="NZ_AZYO01000018.1"/>
</dbReference>
<name>A0A0M8PNR0_RHORH</name>
<dbReference type="Proteomes" id="UP000037712">
    <property type="component" value="Unassembled WGS sequence"/>
</dbReference>
<protein>
    <recommendedName>
        <fullName evidence="3">Tail terminator</fullName>
    </recommendedName>
</protein>
<dbReference type="PATRIC" id="fig|1441923.3.peg.2100"/>
<dbReference type="EMBL" id="AZYO01000018">
    <property type="protein sequence ID" value="KOS56432.1"/>
    <property type="molecule type" value="Genomic_DNA"/>
</dbReference>
<evidence type="ECO:0008006" key="3">
    <source>
        <dbReference type="Google" id="ProtNLM"/>
    </source>
</evidence>